<dbReference type="Proteomes" id="UP000007800">
    <property type="component" value="Unassembled WGS sequence"/>
</dbReference>
<dbReference type="AlphaFoldDB" id="C5LQQ5"/>
<dbReference type="InParanoid" id="C5LQQ5"/>
<sequence>MRTNQWLVDEILAQRGDIRNLTDQCDELRKTVNSLGFRDSKPTSSDQVHTRRHQVAVGTQCDDLPTEEEKALRSELLRAKLELNEKERLETRRRPHTVCRDVGAQTMERITPNNRIVLSDDVMWWTPGGLYKVGKYSVTSTTWPAGPDKAAATYGYNAQTPSSFYDSTCLPTTEGSFGGYQYGAGVDDDGAPYWESAQGEYEFAEEESFLCGAIAQQYIPQLDH</sequence>
<dbReference type="GeneID" id="9043980"/>
<organism evidence="2">
    <name type="scientific">Perkinsus marinus (strain ATCC 50983 / TXsc)</name>
    <dbReference type="NCBI Taxonomy" id="423536"/>
    <lineage>
        <taxon>Eukaryota</taxon>
        <taxon>Sar</taxon>
        <taxon>Alveolata</taxon>
        <taxon>Perkinsozoa</taxon>
        <taxon>Perkinsea</taxon>
        <taxon>Perkinsida</taxon>
        <taxon>Perkinsidae</taxon>
        <taxon>Perkinsus</taxon>
    </lineage>
</organism>
<evidence type="ECO:0000313" key="1">
    <source>
        <dbReference type="EMBL" id="EER00790.1"/>
    </source>
</evidence>
<accession>C5LQQ5</accession>
<name>C5LQQ5_PERM5</name>
<dbReference type="EMBL" id="GG684654">
    <property type="protein sequence ID" value="EER00790.1"/>
    <property type="molecule type" value="Genomic_DNA"/>
</dbReference>
<reference evidence="1 2" key="1">
    <citation type="submission" date="2008-07" db="EMBL/GenBank/DDBJ databases">
        <authorList>
            <person name="El-Sayed N."/>
            <person name="Caler E."/>
            <person name="Inman J."/>
            <person name="Amedeo P."/>
            <person name="Hass B."/>
            <person name="Wortman J."/>
        </authorList>
    </citation>
    <scope>NUCLEOTIDE SEQUENCE [LARGE SCALE GENOMIC DNA]</scope>
    <source>
        <strain evidence="2">ATCC 50983 / TXsc</strain>
    </source>
</reference>
<dbReference type="RefSeq" id="XP_002768072.1">
    <property type="nucleotide sequence ID" value="XM_002768026.1"/>
</dbReference>
<keyword evidence="2" id="KW-1185">Reference proteome</keyword>
<protein>
    <submittedName>
        <fullName evidence="1">Uncharacterized protein</fullName>
    </submittedName>
</protein>
<gene>
    <name evidence="1" type="ORF">Pmar_PMAR002855</name>
</gene>
<proteinExistence type="predicted"/>
<evidence type="ECO:0000313" key="2">
    <source>
        <dbReference type="Proteomes" id="UP000007800"/>
    </source>
</evidence>
<dbReference type="OrthoDB" id="10423512at2759"/>